<dbReference type="Proteomes" id="UP000800035">
    <property type="component" value="Unassembled WGS sequence"/>
</dbReference>
<feature type="compositionally biased region" description="Basic and acidic residues" evidence="1">
    <location>
        <begin position="135"/>
        <end position="148"/>
    </location>
</feature>
<keyword evidence="3" id="KW-1185">Reference proteome</keyword>
<proteinExistence type="predicted"/>
<evidence type="ECO:0000313" key="3">
    <source>
        <dbReference type="Proteomes" id="UP000800035"/>
    </source>
</evidence>
<gene>
    <name evidence="2" type="ORF">CC80DRAFT_592051</name>
</gene>
<dbReference type="PANTHER" id="PTHR28307">
    <property type="entry name" value="PROTEIN PAL1"/>
    <property type="match status" value="1"/>
</dbReference>
<organism evidence="2 3">
    <name type="scientific">Byssothecium circinans</name>
    <dbReference type="NCBI Taxonomy" id="147558"/>
    <lineage>
        <taxon>Eukaryota</taxon>
        <taxon>Fungi</taxon>
        <taxon>Dikarya</taxon>
        <taxon>Ascomycota</taxon>
        <taxon>Pezizomycotina</taxon>
        <taxon>Dothideomycetes</taxon>
        <taxon>Pleosporomycetidae</taxon>
        <taxon>Pleosporales</taxon>
        <taxon>Massarineae</taxon>
        <taxon>Massarinaceae</taxon>
        <taxon>Byssothecium</taxon>
    </lineage>
</organism>
<dbReference type="PANTHER" id="PTHR28307:SF2">
    <property type="entry name" value="PROTEIN PAL1"/>
    <property type="match status" value="1"/>
</dbReference>
<dbReference type="GO" id="GO:0005737">
    <property type="term" value="C:cytoplasm"/>
    <property type="evidence" value="ECO:0007669"/>
    <property type="project" value="TreeGrafter"/>
</dbReference>
<feature type="region of interest" description="Disordered" evidence="1">
    <location>
        <begin position="365"/>
        <end position="518"/>
    </location>
</feature>
<reference evidence="2" key="1">
    <citation type="journal article" date="2020" name="Stud. Mycol.">
        <title>101 Dothideomycetes genomes: a test case for predicting lifestyles and emergence of pathogens.</title>
        <authorList>
            <person name="Haridas S."/>
            <person name="Albert R."/>
            <person name="Binder M."/>
            <person name="Bloem J."/>
            <person name="Labutti K."/>
            <person name="Salamov A."/>
            <person name="Andreopoulos B."/>
            <person name="Baker S."/>
            <person name="Barry K."/>
            <person name="Bills G."/>
            <person name="Bluhm B."/>
            <person name="Cannon C."/>
            <person name="Castanera R."/>
            <person name="Culley D."/>
            <person name="Daum C."/>
            <person name="Ezra D."/>
            <person name="Gonzalez J."/>
            <person name="Henrissat B."/>
            <person name="Kuo A."/>
            <person name="Liang C."/>
            <person name="Lipzen A."/>
            <person name="Lutzoni F."/>
            <person name="Magnuson J."/>
            <person name="Mondo S."/>
            <person name="Nolan M."/>
            <person name="Ohm R."/>
            <person name="Pangilinan J."/>
            <person name="Park H.-J."/>
            <person name="Ramirez L."/>
            <person name="Alfaro M."/>
            <person name="Sun H."/>
            <person name="Tritt A."/>
            <person name="Yoshinaga Y."/>
            <person name="Zwiers L.-H."/>
            <person name="Turgeon B."/>
            <person name="Goodwin S."/>
            <person name="Spatafora J."/>
            <person name="Crous P."/>
            <person name="Grigoriev I."/>
        </authorList>
    </citation>
    <scope>NUCLEOTIDE SEQUENCE</scope>
    <source>
        <strain evidence="2">CBS 675.92</strain>
    </source>
</reference>
<dbReference type="OrthoDB" id="5352132at2759"/>
<dbReference type="EMBL" id="ML976987">
    <property type="protein sequence ID" value="KAF1958329.1"/>
    <property type="molecule type" value="Genomic_DNA"/>
</dbReference>
<dbReference type="InterPro" id="IPR013226">
    <property type="entry name" value="Pal1"/>
</dbReference>
<feature type="region of interest" description="Disordered" evidence="1">
    <location>
        <begin position="73"/>
        <end position="238"/>
    </location>
</feature>
<dbReference type="AlphaFoldDB" id="A0A6A5U2Z1"/>
<feature type="compositionally biased region" description="Polar residues" evidence="1">
    <location>
        <begin position="86"/>
        <end position="98"/>
    </location>
</feature>
<dbReference type="Pfam" id="PF08316">
    <property type="entry name" value="Pal1"/>
    <property type="match status" value="1"/>
</dbReference>
<name>A0A6A5U2Z1_9PLEO</name>
<protein>
    <submittedName>
        <fullName evidence="2">Pal1-domain-containing protein</fullName>
    </submittedName>
</protein>
<evidence type="ECO:0000256" key="1">
    <source>
        <dbReference type="SAM" id="MobiDB-lite"/>
    </source>
</evidence>
<sequence>MIVEPSMPDRRPSPGLSLELSSNNPFRNRASSPAIPSPALQTPTSGGSRPMSRNPFLQTFEAEFNRQAQLIDMSADMKESPKKATFANSTEELFNNLTLDDGEKKRAPPSRGPPGRSGTLPVKGHRPSRSDEEEPRERRPRDAEDEKRRMRGPPRGPKRPSGSGSRPPPPRGSPDRRERRTRRNSESSMIDKGSLDPHEERRRRERRRERDERAKDAKDGKDSKSRSTRVRKPHGLDIIDKLDVSGIYGPSMIHHDGPYDAVRPHRNRKKDQRAPMEAFPLNSANNALGGSGPVNENIDLDQFHGRGAEGFSDFGIASTKRPGLDARAQTFGPKERADIVHGDMSHGLGTSTFLEGAPASRAAIAQRESENQKAMADGGLGRKKSIAQRFRGISQPRRDFEGRPKITSPGAGLSPNGPLSTGGGYARDKNNEANPFFDSYDEAYERKGTAIKIAETENKEGATSPSSPYGRNALTRAATSDSLPSPPATRPQNEGGGFLNRMKSLKGGRRPRPERPAA</sequence>
<feature type="region of interest" description="Disordered" evidence="1">
    <location>
        <begin position="1"/>
        <end position="57"/>
    </location>
</feature>
<feature type="compositionally biased region" description="Basic and acidic residues" evidence="1">
    <location>
        <begin position="443"/>
        <end position="460"/>
    </location>
</feature>
<feature type="compositionally biased region" description="Basic residues" evidence="1">
    <location>
        <begin position="149"/>
        <end position="158"/>
    </location>
</feature>
<feature type="compositionally biased region" description="Basic and acidic residues" evidence="1">
    <location>
        <begin position="193"/>
        <end position="225"/>
    </location>
</feature>
<evidence type="ECO:0000313" key="2">
    <source>
        <dbReference type="EMBL" id="KAF1958329.1"/>
    </source>
</evidence>
<accession>A0A6A5U2Z1</accession>
<feature type="region of interest" description="Disordered" evidence="1">
    <location>
        <begin position="251"/>
        <end position="332"/>
    </location>
</feature>
<feature type="compositionally biased region" description="Polar residues" evidence="1">
    <location>
        <begin position="19"/>
        <end position="31"/>
    </location>
</feature>